<dbReference type="AlphaFoldDB" id="A0AAW2FZ11"/>
<dbReference type="GO" id="GO:0046949">
    <property type="term" value="P:fatty-acyl-CoA biosynthetic process"/>
    <property type="evidence" value="ECO:0007669"/>
    <property type="project" value="TreeGrafter"/>
</dbReference>
<keyword evidence="8" id="KW-0503">Monooxygenase</keyword>
<evidence type="ECO:0000313" key="15">
    <source>
        <dbReference type="EMBL" id="KAL0119142.1"/>
    </source>
</evidence>
<feature type="domain" description="AMP-binding enzyme C-terminal" evidence="14">
    <location>
        <begin position="493"/>
        <end position="569"/>
    </location>
</feature>
<sequence length="581" mass="63799">MATHVFHGIQKLSRVDIGIRTLNFISKRASTSSQTRITTGAKNEKIILPVAGEASYPELLIHEFVWKNTESYPNHTALECGINGKKYTFAQAKDATSYIGRSLRNMGLKSGDVIALIAPNCPDSVLGFLGSTSAGLVVTTINPVCIAEEMSRQMSKTNVKAVITSTVIASTVLSATKACLPRETPVIVIDDQTGPIPDGLIPFNDLITRGKSLPPVKTDRTFDDLAVLPFSSGTTGLAKGVMLTHRNLVSNIGMVESSIHAFQPTTSTFQEVLPAVLPFFHIYGMNGLVFPRLSCGNKVVTLPKFTPETFVNVLEKSKPTALYVVPPLVLFLTASPLVKKHFFNHTHMMMSGAAPLAKTDVDRFYEKFKIDSTIFKFHQGYGLTESSPVAFIEHGQKYSSIGKNIASCQARLVDITTQQDIDTVGQTGELWLKGPHIMKGYLDDEASTKNTINEDGWLKTGDIAYFDEDFDFYITDRLKELIKVKGFQVPPAELEALLRMHPDVEEAGVIGIPHARHGEVPKAFVVTNKGKKPTEDDIKNFVKGKVSDYKQLEGGVTFVDEIPKNPSGKILRTKLKQMHKS</sequence>
<dbReference type="Gene3D" id="3.40.50.12780">
    <property type="entry name" value="N-terminal domain of ligase-like"/>
    <property type="match status" value="1"/>
</dbReference>
<keyword evidence="5" id="KW-0547">Nucleotide-binding</keyword>
<keyword evidence="7" id="KW-0560">Oxidoreductase</keyword>
<evidence type="ECO:0000256" key="2">
    <source>
        <dbReference type="ARBA" id="ARBA00006432"/>
    </source>
</evidence>
<evidence type="ECO:0000259" key="14">
    <source>
        <dbReference type="Pfam" id="PF13193"/>
    </source>
</evidence>
<dbReference type="GO" id="GO:0008218">
    <property type="term" value="P:bioluminescence"/>
    <property type="evidence" value="ECO:0007669"/>
    <property type="project" value="UniProtKB-KW"/>
</dbReference>
<dbReference type="SUPFAM" id="SSF56801">
    <property type="entry name" value="Acetyl-CoA synthetase-like"/>
    <property type="match status" value="1"/>
</dbReference>
<evidence type="ECO:0000256" key="10">
    <source>
        <dbReference type="ARBA" id="ARBA00023223"/>
    </source>
</evidence>
<dbReference type="InterPro" id="IPR042099">
    <property type="entry name" value="ANL_N_sf"/>
</dbReference>
<keyword evidence="11" id="KW-0599">Photoprotein</keyword>
<dbReference type="GO" id="GO:0004467">
    <property type="term" value="F:long-chain fatty acid-CoA ligase activity"/>
    <property type="evidence" value="ECO:0007669"/>
    <property type="project" value="TreeGrafter"/>
</dbReference>
<dbReference type="EMBL" id="JADYXP020000008">
    <property type="protein sequence ID" value="KAL0119142.1"/>
    <property type="molecule type" value="Genomic_DNA"/>
</dbReference>
<feature type="domain" description="AMP-dependent synthetase/ligase" evidence="13">
    <location>
        <begin position="67"/>
        <end position="442"/>
    </location>
</feature>
<dbReference type="CDD" id="cd05911">
    <property type="entry name" value="Firefly_Luc_like"/>
    <property type="match status" value="1"/>
</dbReference>
<dbReference type="InterPro" id="IPR020845">
    <property type="entry name" value="AMP-binding_CS"/>
</dbReference>
<evidence type="ECO:0000256" key="1">
    <source>
        <dbReference type="ARBA" id="ARBA00004275"/>
    </source>
</evidence>
<evidence type="ECO:0000313" key="16">
    <source>
        <dbReference type="Proteomes" id="UP001430953"/>
    </source>
</evidence>
<evidence type="ECO:0000256" key="9">
    <source>
        <dbReference type="ARBA" id="ARBA00023140"/>
    </source>
</evidence>
<comment type="similarity">
    <text evidence="2">Belongs to the ATP-dependent AMP-binding enzyme family.</text>
</comment>
<dbReference type="PANTHER" id="PTHR24096:SF422">
    <property type="entry name" value="BCDNA.GH02901"/>
    <property type="match status" value="1"/>
</dbReference>
<evidence type="ECO:0000256" key="11">
    <source>
        <dbReference type="ARBA" id="ARBA00023262"/>
    </source>
</evidence>
<keyword evidence="9" id="KW-0576">Peroxisome</keyword>
<keyword evidence="6" id="KW-0067">ATP-binding</keyword>
<name>A0AAW2FZ11_9HYME</name>
<dbReference type="InterPro" id="IPR025110">
    <property type="entry name" value="AMP-bd_C"/>
</dbReference>
<dbReference type="EC" id="1.13.12.7" evidence="3"/>
<dbReference type="InterPro" id="IPR000873">
    <property type="entry name" value="AMP-dep_synth/lig_dom"/>
</dbReference>
<evidence type="ECO:0000256" key="8">
    <source>
        <dbReference type="ARBA" id="ARBA00023033"/>
    </source>
</evidence>
<dbReference type="GO" id="GO:0005524">
    <property type="term" value="F:ATP binding"/>
    <property type="evidence" value="ECO:0007669"/>
    <property type="project" value="UniProtKB-KW"/>
</dbReference>
<evidence type="ECO:0000256" key="5">
    <source>
        <dbReference type="ARBA" id="ARBA00022741"/>
    </source>
</evidence>
<proteinExistence type="inferred from homology"/>
<reference evidence="15 16" key="1">
    <citation type="submission" date="2023-03" db="EMBL/GenBank/DDBJ databases">
        <title>High recombination rates correlate with genetic variation in Cardiocondyla obscurior ants.</title>
        <authorList>
            <person name="Errbii M."/>
        </authorList>
    </citation>
    <scope>NUCLEOTIDE SEQUENCE [LARGE SCALE GENOMIC DNA]</scope>
    <source>
        <strain evidence="15">Alpha-2009</strain>
        <tissue evidence="15">Whole body</tissue>
    </source>
</reference>
<gene>
    <name evidence="15" type="ORF">PUN28_009623</name>
</gene>
<comment type="subcellular location">
    <subcellularLocation>
        <location evidence="1">Peroxisome</location>
    </subcellularLocation>
</comment>
<dbReference type="GO" id="GO:0005777">
    <property type="term" value="C:peroxisome"/>
    <property type="evidence" value="ECO:0007669"/>
    <property type="project" value="UniProtKB-SubCell"/>
</dbReference>
<comment type="caution">
    <text evidence="15">The sequence shown here is derived from an EMBL/GenBank/DDBJ whole genome shotgun (WGS) entry which is preliminary data.</text>
</comment>
<dbReference type="FunFam" id="3.40.50.12780:FF:000003">
    <property type="entry name" value="Long-chain-fatty-acid--CoA ligase FadD"/>
    <property type="match status" value="1"/>
</dbReference>
<evidence type="ECO:0000256" key="7">
    <source>
        <dbReference type="ARBA" id="ARBA00023002"/>
    </source>
</evidence>
<evidence type="ECO:0000256" key="6">
    <source>
        <dbReference type="ARBA" id="ARBA00022840"/>
    </source>
</evidence>
<dbReference type="Pfam" id="PF13193">
    <property type="entry name" value="AMP-binding_C"/>
    <property type="match status" value="1"/>
</dbReference>
<evidence type="ECO:0000256" key="3">
    <source>
        <dbReference type="ARBA" id="ARBA00012532"/>
    </source>
</evidence>
<dbReference type="Proteomes" id="UP001430953">
    <property type="component" value="Unassembled WGS sequence"/>
</dbReference>
<dbReference type="Pfam" id="PF00501">
    <property type="entry name" value="AMP-binding"/>
    <property type="match status" value="1"/>
</dbReference>
<evidence type="ECO:0000256" key="4">
    <source>
        <dbReference type="ARBA" id="ARBA00019043"/>
    </source>
</evidence>
<keyword evidence="10" id="KW-0455">Luminescence</keyword>
<dbReference type="GO" id="GO:0004497">
    <property type="term" value="F:monooxygenase activity"/>
    <property type="evidence" value="ECO:0007669"/>
    <property type="project" value="UniProtKB-KW"/>
</dbReference>
<dbReference type="PROSITE" id="PS00455">
    <property type="entry name" value="AMP_BINDING"/>
    <property type="match status" value="1"/>
</dbReference>
<comment type="catalytic activity">
    <reaction evidence="12">
        <text>firefly D-luciferin + ATP + O2 = firefly oxyluciferin + hnu + AMP + CO2 + diphosphate</text>
        <dbReference type="Rhea" id="RHEA:10732"/>
        <dbReference type="ChEBI" id="CHEBI:15379"/>
        <dbReference type="ChEBI" id="CHEBI:16526"/>
        <dbReference type="ChEBI" id="CHEBI:16792"/>
        <dbReference type="ChEBI" id="CHEBI:30212"/>
        <dbReference type="ChEBI" id="CHEBI:30616"/>
        <dbReference type="ChEBI" id="CHEBI:33019"/>
        <dbReference type="ChEBI" id="CHEBI:58038"/>
        <dbReference type="ChEBI" id="CHEBI:456215"/>
        <dbReference type="EC" id="1.13.12.7"/>
    </reaction>
</comment>
<dbReference type="InterPro" id="IPR045851">
    <property type="entry name" value="AMP-bd_C_sf"/>
</dbReference>
<evidence type="ECO:0000259" key="13">
    <source>
        <dbReference type="Pfam" id="PF00501"/>
    </source>
</evidence>
<dbReference type="FunFam" id="3.30.300.30:FF:000007">
    <property type="entry name" value="4-coumarate--CoA ligase 2"/>
    <property type="match status" value="1"/>
</dbReference>
<protein>
    <recommendedName>
        <fullName evidence="4">Luciferin 4-monooxygenase</fullName>
        <ecNumber evidence="3">1.13.12.7</ecNumber>
    </recommendedName>
</protein>
<evidence type="ECO:0000256" key="12">
    <source>
        <dbReference type="ARBA" id="ARBA00048497"/>
    </source>
</evidence>
<dbReference type="Gene3D" id="3.30.300.30">
    <property type="match status" value="1"/>
</dbReference>
<dbReference type="PANTHER" id="PTHR24096">
    <property type="entry name" value="LONG-CHAIN-FATTY-ACID--COA LIGASE"/>
    <property type="match status" value="1"/>
</dbReference>
<accession>A0AAW2FZ11</accession>
<keyword evidence="16" id="KW-1185">Reference proteome</keyword>
<organism evidence="15 16">
    <name type="scientific">Cardiocondyla obscurior</name>
    <dbReference type="NCBI Taxonomy" id="286306"/>
    <lineage>
        <taxon>Eukaryota</taxon>
        <taxon>Metazoa</taxon>
        <taxon>Ecdysozoa</taxon>
        <taxon>Arthropoda</taxon>
        <taxon>Hexapoda</taxon>
        <taxon>Insecta</taxon>
        <taxon>Pterygota</taxon>
        <taxon>Neoptera</taxon>
        <taxon>Endopterygota</taxon>
        <taxon>Hymenoptera</taxon>
        <taxon>Apocrita</taxon>
        <taxon>Aculeata</taxon>
        <taxon>Formicoidea</taxon>
        <taxon>Formicidae</taxon>
        <taxon>Myrmicinae</taxon>
        <taxon>Cardiocondyla</taxon>
    </lineage>
</organism>